<accession>A0ABR7NNM1</accession>
<gene>
    <name evidence="1" type="ORF">H8708_00485</name>
</gene>
<dbReference type="EMBL" id="JACRTJ010000001">
    <property type="protein sequence ID" value="MBC8597723.1"/>
    <property type="molecule type" value="Genomic_DNA"/>
</dbReference>
<keyword evidence="2" id="KW-1185">Reference proteome</keyword>
<organism evidence="1 2">
    <name type="scientific">Enterocloster hominis</name>
    <name type="common">ex Liu et al. 2021</name>
    <dbReference type="NCBI Taxonomy" id="2763663"/>
    <lineage>
        <taxon>Bacteria</taxon>
        <taxon>Bacillati</taxon>
        <taxon>Bacillota</taxon>
        <taxon>Clostridia</taxon>
        <taxon>Lachnospirales</taxon>
        <taxon>Lachnospiraceae</taxon>
        <taxon>Enterocloster</taxon>
    </lineage>
</organism>
<protein>
    <recommendedName>
        <fullName evidence="3">Polysaccharide deacetylase</fullName>
    </recommendedName>
</protein>
<dbReference type="Proteomes" id="UP000647491">
    <property type="component" value="Unassembled WGS sequence"/>
</dbReference>
<reference evidence="1 2" key="1">
    <citation type="submission" date="2020-08" db="EMBL/GenBank/DDBJ databases">
        <title>Genome public.</title>
        <authorList>
            <person name="Liu C."/>
            <person name="Sun Q."/>
        </authorList>
    </citation>
    <scope>NUCLEOTIDE SEQUENCE [LARGE SCALE GENOMIC DNA]</scope>
    <source>
        <strain evidence="1 2">BX10</strain>
    </source>
</reference>
<evidence type="ECO:0000313" key="2">
    <source>
        <dbReference type="Proteomes" id="UP000647491"/>
    </source>
</evidence>
<comment type="caution">
    <text evidence="1">The sequence shown here is derived from an EMBL/GenBank/DDBJ whole genome shotgun (WGS) entry which is preliminary data.</text>
</comment>
<dbReference type="RefSeq" id="WP_262426633.1">
    <property type="nucleotide sequence ID" value="NZ_JACRTJ010000001.1"/>
</dbReference>
<evidence type="ECO:0000313" key="1">
    <source>
        <dbReference type="EMBL" id="MBC8597723.1"/>
    </source>
</evidence>
<name>A0ABR7NNM1_9FIRM</name>
<proteinExistence type="predicted"/>
<evidence type="ECO:0008006" key="3">
    <source>
        <dbReference type="Google" id="ProtNLM"/>
    </source>
</evidence>
<sequence length="245" mass="29282">MQFNYQSYLKLLSLLKENAYSFADYHNWSEKQRCVILRHDIDNSPEKALEMAMLEYSEGVQSTYFVLLTSDFYNIFSKRTIECLRTIRKYRHEVGIHFDETQYEIANTEEYAFLIKKEASILSEAIGVPITTVSMHRPSENTLETNLEIPGMVNSYSRLFFKEFKYLSDSRRHWREPVEEIVRSNQYERLHILTHAFWYSKQEQSIHDTVYRYVNSANMERYLTYKNNISDMDSIMMKGEVLCIK</sequence>